<evidence type="ECO:0000256" key="9">
    <source>
        <dbReference type="RuleBase" id="RU003794"/>
    </source>
</evidence>
<organism evidence="13 14">
    <name type="scientific">Halomonas halmophila</name>
    <dbReference type="NCBI Taxonomy" id="252"/>
    <lineage>
        <taxon>Bacteria</taxon>
        <taxon>Pseudomonadati</taxon>
        <taxon>Pseudomonadota</taxon>
        <taxon>Gammaproteobacteria</taxon>
        <taxon>Oceanospirillales</taxon>
        <taxon>Halomonadaceae</taxon>
        <taxon>Halomonas</taxon>
    </lineage>
</organism>
<feature type="transmembrane region" description="Helical" evidence="10">
    <location>
        <begin position="180"/>
        <end position="199"/>
    </location>
</feature>
<dbReference type="Pfam" id="PF06750">
    <property type="entry name" value="A24_N_bact"/>
    <property type="match status" value="1"/>
</dbReference>
<keyword evidence="9" id="KW-0489">Methyltransferase</keyword>
<keyword evidence="3" id="KW-1003">Cell membrane</keyword>
<keyword evidence="6 10" id="KW-1133">Transmembrane helix</keyword>
<evidence type="ECO:0000256" key="10">
    <source>
        <dbReference type="SAM" id="Phobius"/>
    </source>
</evidence>
<proteinExistence type="inferred from homology"/>
<feature type="transmembrane region" description="Helical" evidence="10">
    <location>
        <begin position="6"/>
        <end position="29"/>
    </location>
</feature>
<feature type="domain" description="Prepilin type IV endopeptidase peptidase" evidence="11">
    <location>
        <begin position="134"/>
        <end position="240"/>
    </location>
</feature>
<dbReference type="PANTHER" id="PTHR30487">
    <property type="entry name" value="TYPE 4 PREPILIN-LIKE PROTEINS LEADER PEPTIDE-PROCESSING ENZYME"/>
    <property type="match status" value="1"/>
</dbReference>
<dbReference type="Pfam" id="PF01478">
    <property type="entry name" value="Peptidase_A24"/>
    <property type="match status" value="1"/>
</dbReference>
<gene>
    <name evidence="13" type="primary">pilD</name>
    <name evidence="13" type="ORF">HHA01_15290</name>
</gene>
<keyword evidence="9" id="KW-0511">Multifunctional enzyme</keyword>
<comment type="catalytic activity">
    <reaction evidence="9">
        <text>Typically cleaves a -Gly-|-Phe- bond to release an N-terminal, basic peptide of 5-8 residues from type IV prepilin, and then N-methylates the new N-terminal amino group, the methyl donor being S-adenosyl-L-methionine.</text>
        <dbReference type="EC" id="3.4.23.43"/>
    </reaction>
</comment>
<comment type="function">
    <text evidence="9">Plays an essential role in type IV pili and type II pseudopili formation by proteolytically removing the leader sequence from substrate proteins and subsequently monomethylating the alpha-amino group of the newly exposed N-terminal phenylalanine.</text>
</comment>
<feature type="transmembrane region" description="Helical" evidence="10">
    <location>
        <begin position="154"/>
        <end position="174"/>
    </location>
</feature>
<feature type="transmembrane region" description="Helical" evidence="10">
    <location>
        <begin position="259"/>
        <end position="279"/>
    </location>
</feature>
<dbReference type="GO" id="GO:0008168">
    <property type="term" value="F:methyltransferase activity"/>
    <property type="evidence" value="ECO:0007669"/>
    <property type="project" value="UniProtKB-KW"/>
</dbReference>
<evidence type="ECO:0000313" key="13">
    <source>
        <dbReference type="EMBL" id="GED22552.1"/>
    </source>
</evidence>
<evidence type="ECO:0000256" key="1">
    <source>
        <dbReference type="ARBA" id="ARBA00004429"/>
    </source>
</evidence>
<comment type="subcellular location">
    <subcellularLocation>
        <location evidence="1">Cell inner membrane</location>
        <topology evidence="1">Multi-pass membrane protein</topology>
    </subcellularLocation>
    <subcellularLocation>
        <location evidence="9">Cell membrane</location>
        <topology evidence="9">Multi-pass membrane protein</topology>
    </subcellularLocation>
</comment>
<dbReference type="RefSeq" id="WP_141319394.1">
    <property type="nucleotide sequence ID" value="NZ_BJOC01000019.1"/>
</dbReference>
<keyword evidence="14" id="KW-1185">Reference proteome</keyword>
<dbReference type="AlphaFoldDB" id="A0A4Y4EX79"/>
<comment type="similarity">
    <text evidence="2 8">Belongs to the peptidase A24 family.</text>
</comment>
<dbReference type="EC" id="2.1.1.-" evidence="9"/>
<sequence length="283" mass="31498">MHSALPPWLLWPVALLLGLSLGSFLNVVITRLPVMLMRQWRSEAREALSLEPESPQRFNLMHPGSMCPQCESPIAWRHKLPLIGWLMLRGRCADCQARISPQYPLVELAGGLFTLAVLILHGVSWEALFLFGACLTLLALAVIDIRLQLLPDILTLPLLWAGLLHHWLLAPWALSDAVLGAMLGYLVLWTFHGIFRLVTGKHGMGHGDFKLMAALGAWLGWSYLPLLLLVAAVCGTLYGLVVQARDPQQRGQAIPFGPWLAMAGWLMLLAGEPLMAWYLQWLI</sequence>
<dbReference type="Gene3D" id="1.20.120.1220">
    <property type="match status" value="1"/>
</dbReference>
<evidence type="ECO:0000256" key="6">
    <source>
        <dbReference type="ARBA" id="ARBA00022989"/>
    </source>
</evidence>
<dbReference type="GO" id="GO:0004190">
    <property type="term" value="F:aspartic-type endopeptidase activity"/>
    <property type="evidence" value="ECO:0007669"/>
    <property type="project" value="UniProtKB-EC"/>
</dbReference>
<evidence type="ECO:0000256" key="4">
    <source>
        <dbReference type="ARBA" id="ARBA00022519"/>
    </source>
</evidence>
<evidence type="ECO:0000259" key="12">
    <source>
        <dbReference type="Pfam" id="PF06750"/>
    </source>
</evidence>
<evidence type="ECO:0000256" key="7">
    <source>
        <dbReference type="ARBA" id="ARBA00023136"/>
    </source>
</evidence>
<evidence type="ECO:0000256" key="8">
    <source>
        <dbReference type="RuleBase" id="RU003793"/>
    </source>
</evidence>
<keyword evidence="9" id="KW-0378">Hydrolase</keyword>
<evidence type="ECO:0000313" key="14">
    <source>
        <dbReference type="Proteomes" id="UP000319812"/>
    </source>
</evidence>
<evidence type="ECO:0000256" key="2">
    <source>
        <dbReference type="ARBA" id="ARBA00005801"/>
    </source>
</evidence>
<dbReference type="GO" id="GO:0006465">
    <property type="term" value="P:signal peptide processing"/>
    <property type="evidence" value="ECO:0007669"/>
    <property type="project" value="TreeGrafter"/>
</dbReference>
<comment type="caution">
    <text evidence="13">The sequence shown here is derived from an EMBL/GenBank/DDBJ whole genome shotgun (WGS) entry which is preliminary data.</text>
</comment>
<dbReference type="Proteomes" id="UP000319812">
    <property type="component" value="Unassembled WGS sequence"/>
</dbReference>
<dbReference type="InterPro" id="IPR000045">
    <property type="entry name" value="Prepilin_IV_endopep_pep"/>
</dbReference>
<accession>A0A4Y4EX79</accession>
<dbReference type="InterPro" id="IPR010627">
    <property type="entry name" value="Prepilin_pept_A24_N"/>
</dbReference>
<dbReference type="GO" id="GO:0005886">
    <property type="term" value="C:plasma membrane"/>
    <property type="evidence" value="ECO:0007669"/>
    <property type="project" value="UniProtKB-SubCell"/>
</dbReference>
<keyword evidence="9" id="KW-0645">Protease</keyword>
<dbReference type="OrthoDB" id="9789291at2"/>
<dbReference type="InterPro" id="IPR050882">
    <property type="entry name" value="Prepilin_peptidase/N-MTase"/>
</dbReference>
<name>A0A4Y4EX79_9GAMM</name>
<protein>
    <recommendedName>
        <fullName evidence="9">Prepilin leader peptidase/N-methyltransferase</fullName>
        <ecNumber evidence="9">2.1.1.-</ecNumber>
        <ecNumber evidence="9">3.4.23.43</ecNumber>
    </recommendedName>
</protein>
<feature type="domain" description="Prepilin peptidase A24 N-terminal" evidence="12">
    <location>
        <begin position="16"/>
        <end position="118"/>
    </location>
</feature>
<dbReference type="InterPro" id="IPR014032">
    <property type="entry name" value="Peptidase_A24A_bac"/>
</dbReference>
<evidence type="ECO:0000256" key="3">
    <source>
        <dbReference type="ARBA" id="ARBA00022475"/>
    </source>
</evidence>
<dbReference type="GO" id="GO:0032259">
    <property type="term" value="P:methylation"/>
    <property type="evidence" value="ECO:0007669"/>
    <property type="project" value="UniProtKB-KW"/>
</dbReference>
<keyword evidence="7 10" id="KW-0472">Membrane</keyword>
<dbReference type="PRINTS" id="PR00864">
    <property type="entry name" value="PREPILNPTASE"/>
</dbReference>
<evidence type="ECO:0000256" key="5">
    <source>
        <dbReference type="ARBA" id="ARBA00022692"/>
    </source>
</evidence>
<keyword evidence="5 9" id="KW-0812">Transmembrane</keyword>
<reference evidence="13 14" key="1">
    <citation type="submission" date="2019-06" db="EMBL/GenBank/DDBJ databases">
        <title>Whole genome shotgun sequence of Halomonas halmophila NBRC 15537.</title>
        <authorList>
            <person name="Hosoyama A."/>
            <person name="Uohara A."/>
            <person name="Ohji S."/>
            <person name="Ichikawa N."/>
        </authorList>
    </citation>
    <scope>NUCLEOTIDE SEQUENCE [LARGE SCALE GENOMIC DNA]</scope>
    <source>
        <strain evidence="13 14">NBRC 15537</strain>
    </source>
</reference>
<dbReference type="EMBL" id="BJOC01000019">
    <property type="protein sequence ID" value="GED22552.1"/>
    <property type="molecule type" value="Genomic_DNA"/>
</dbReference>
<dbReference type="EC" id="3.4.23.43" evidence="9"/>
<dbReference type="PANTHER" id="PTHR30487:SF0">
    <property type="entry name" value="PREPILIN LEADER PEPTIDASE_N-METHYLTRANSFERASE-RELATED"/>
    <property type="match status" value="1"/>
</dbReference>
<feature type="transmembrane region" description="Helical" evidence="10">
    <location>
        <begin position="129"/>
        <end position="147"/>
    </location>
</feature>
<keyword evidence="9" id="KW-0808">Transferase</keyword>
<keyword evidence="4" id="KW-0997">Cell inner membrane</keyword>
<feature type="transmembrane region" description="Helical" evidence="10">
    <location>
        <begin position="211"/>
        <end position="239"/>
    </location>
</feature>
<evidence type="ECO:0000259" key="11">
    <source>
        <dbReference type="Pfam" id="PF01478"/>
    </source>
</evidence>